<protein>
    <submittedName>
        <fullName evidence="1">Uncharacterized protein</fullName>
    </submittedName>
</protein>
<dbReference type="Proteomes" id="UP000637513">
    <property type="component" value="Unassembled WGS sequence"/>
</dbReference>
<name>A0ABR7MS94_9FIRM</name>
<accession>A0ABR7MS94</accession>
<dbReference type="RefSeq" id="WP_249302992.1">
    <property type="nucleotide sequence ID" value="NZ_JACRSW010000009.1"/>
</dbReference>
<reference evidence="1 2" key="1">
    <citation type="submission" date="2020-08" db="EMBL/GenBank/DDBJ databases">
        <title>Genome public.</title>
        <authorList>
            <person name="Liu C."/>
            <person name="Sun Q."/>
        </authorList>
    </citation>
    <scope>NUCLEOTIDE SEQUENCE [LARGE SCALE GENOMIC DNA]</scope>
    <source>
        <strain evidence="1 2">BX3</strain>
    </source>
</reference>
<organism evidence="1 2">
    <name type="scientific">Jutongia hominis</name>
    <dbReference type="NCBI Taxonomy" id="2763664"/>
    <lineage>
        <taxon>Bacteria</taxon>
        <taxon>Bacillati</taxon>
        <taxon>Bacillota</taxon>
        <taxon>Clostridia</taxon>
        <taxon>Lachnospirales</taxon>
        <taxon>Lachnospiraceae</taxon>
        <taxon>Jutongia</taxon>
    </lineage>
</organism>
<evidence type="ECO:0000313" key="2">
    <source>
        <dbReference type="Proteomes" id="UP000637513"/>
    </source>
</evidence>
<dbReference type="EMBL" id="JACRSW010000009">
    <property type="protein sequence ID" value="MBC8556675.1"/>
    <property type="molecule type" value="Genomic_DNA"/>
</dbReference>
<gene>
    <name evidence="1" type="ORF">H8700_02970</name>
</gene>
<evidence type="ECO:0000313" key="1">
    <source>
        <dbReference type="EMBL" id="MBC8556675.1"/>
    </source>
</evidence>
<sequence length="73" mass="8427">MMSCEKEDTIFMLELKECSKRIFDVPQFIFYGLGYAIERVLARTHSGIKGFLLKKEQSQQLTLAECFAVLGFK</sequence>
<comment type="caution">
    <text evidence="1">The sequence shown here is derived from an EMBL/GenBank/DDBJ whole genome shotgun (WGS) entry which is preliminary data.</text>
</comment>
<proteinExistence type="predicted"/>
<keyword evidence="2" id="KW-1185">Reference proteome</keyword>